<comment type="subunit">
    <text evidence="7">The complex is composed of two ATP-binding proteins (PotA), two transmembrane proteins (PotB and PotC) and a solute-binding protein (PotD).</text>
</comment>
<proteinExistence type="inferred from homology"/>
<keyword evidence="5 7" id="KW-1278">Translocase</keyword>
<keyword evidence="1 7" id="KW-0813">Transport</keyword>
<dbReference type="InterPro" id="IPR005893">
    <property type="entry name" value="PotA-like"/>
</dbReference>
<sequence>MSSGQETISIETREVTKTYGERAAVDQVTLQVKKGEFVSLLGPSGCGKTTLLRMLGGLEQPDQGTIMLGGRDVTGIPAYGRNSNMIFQQLALFPHMDVFNNIAYGLKVKKLPKADIKRQVGEMLDLVQLGDYGRRAVSELSGGQAQRVAIARALINRPEVLLLDEPLSALDMQLRLDMQRELKRIQREFGGTFIFVTHDQSEAMNMSDRIGVMRAGKLLQYATPDEIYERPADSFVAKFIGDTNLFETKVLGHDVNGIRVDCFGKSLLVKVIDSNAVSKAGARHSLSIRNEYIRLGEDATHCVNKLDGHVIEAVYGGANIRYSVQIAEGFLVQASVLHQRGASRFSPGEPIQIGFDPEDALLLSEPMHDQVQGAGV</sequence>
<dbReference type="InterPro" id="IPR003439">
    <property type="entry name" value="ABC_transporter-like_ATP-bd"/>
</dbReference>
<dbReference type="PANTHER" id="PTHR42781:SF4">
    <property type="entry name" value="SPERMIDINE_PUTRESCINE IMPORT ATP-BINDING PROTEIN POTA"/>
    <property type="match status" value="1"/>
</dbReference>
<evidence type="ECO:0000259" key="8">
    <source>
        <dbReference type="PROSITE" id="PS50893"/>
    </source>
</evidence>
<dbReference type="GO" id="GO:0005524">
    <property type="term" value="F:ATP binding"/>
    <property type="evidence" value="ECO:0007669"/>
    <property type="project" value="UniProtKB-KW"/>
</dbReference>
<evidence type="ECO:0000256" key="7">
    <source>
        <dbReference type="RuleBase" id="RU364083"/>
    </source>
</evidence>
<name>A0A117I1I2_PAEAM</name>
<dbReference type="InterPro" id="IPR003593">
    <property type="entry name" value="AAA+_ATPase"/>
</dbReference>
<organism evidence="9 10">
    <name type="scientific">Paenibacillus amylolyticus</name>
    <dbReference type="NCBI Taxonomy" id="1451"/>
    <lineage>
        <taxon>Bacteria</taxon>
        <taxon>Bacillati</taxon>
        <taxon>Bacillota</taxon>
        <taxon>Bacilli</taxon>
        <taxon>Bacillales</taxon>
        <taxon>Paenibacillaceae</taxon>
        <taxon>Paenibacillus</taxon>
    </lineage>
</organism>
<dbReference type="PROSITE" id="PS00211">
    <property type="entry name" value="ABC_TRANSPORTER_1"/>
    <property type="match status" value="1"/>
</dbReference>
<keyword evidence="2 7" id="KW-1003">Cell membrane</keyword>
<reference evidence="10" key="2">
    <citation type="submission" date="2016-01" db="EMBL/GenBank/DDBJ databases">
        <title>Draft Genome Sequence of Paenibacillus amylolyticus Heshi-A3 that Was Isolated from Fermented Rice Bran with Aging Salted Mackerel, Which Was Named Heshiko as Traditional Fermented Seafood in Japan.</title>
        <authorList>
            <person name="Akuzawa S."/>
            <person name="Nakagawa J."/>
            <person name="Kanekatsu T."/>
            <person name="Kubota E."/>
            <person name="Ohtake R."/>
            <person name="Suzuki T."/>
            <person name="Kanesaki Y."/>
        </authorList>
    </citation>
    <scope>NUCLEOTIDE SEQUENCE [LARGE SCALE GENOMIC DNA]</scope>
    <source>
        <strain evidence="10">Heshi-A3</strain>
    </source>
</reference>
<dbReference type="Pfam" id="PF00005">
    <property type="entry name" value="ABC_tran"/>
    <property type="match status" value="1"/>
</dbReference>
<protein>
    <recommendedName>
        <fullName evidence="7">Spermidine/putrescine import ATP-binding protein PotA</fullName>
        <ecNumber evidence="7">7.6.2.11</ecNumber>
    </recommendedName>
</protein>
<dbReference type="NCBIfam" id="TIGR01187">
    <property type="entry name" value="potA"/>
    <property type="match status" value="1"/>
</dbReference>
<evidence type="ECO:0000313" key="10">
    <source>
        <dbReference type="Proteomes" id="UP000069697"/>
    </source>
</evidence>
<evidence type="ECO:0000313" key="9">
    <source>
        <dbReference type="EMBL" id="GAS82202.1"/>
    </source>
</evidence>
<dbReference type="PANTHER" id="PTHR42781">
    <property type="entry name" value="SPERMIDINE/PUTRESCINE IMPORT ATP-BINDING PROTEIN POTA"/>
    <property type="match status" value="1"/>
</dbReference>
<dbReference type="PROSITE" id="PS50893">
    <property type="entry name" value="ABC_TRANSPORTER_2"/>
    <property type="match status" value="1"/>
</dbReference>
<dbReference type="AlphaFoldDB" id="A0A117I1I2"/>
<dbReference type="Gene3D" id="2.40.50.100">
    <property type="match status" value="1"/>
</dbReference>
<accession>A0A117I1I2</accession>
<evidence type="ECO:0000256" key="6">
    <source>
        <dbReference type="ARBA" id="ARBA00023136"/>
    </source>
</evidence>
<dbReference type="GO" id="GO:0015417">
    <property type="term" value="F:ABC-type polyamine transporter activity"/>
    <property type="evidence" value="ECO:0007669"/>
    <property type="project" value="UniProtKB-EC"/>
</dbReference>
<evidence type="ECO:0000256" key="1">
    <source>
        <dbReference type="ARBA" id="ARBA00022448"/>
    </source>
</evidence>
<dbReference type="EMBL" id="BCNV01000001">
    <property type="protein sequence ID" value="GAS82202.1"/>
    <property type="molecule type" value="Genomic_DNA"/>
</dbReference>
<keyword evidence="3 7" id="KW-0547">Nucleotide-binding</keyword>
<keyword evidence="6 7" id="KW-0472">Membrane</keyword>
<comment type="catalytic activity">
    <reaction evidence="7">
        <text>ATP + H2O + polyamine-[polyamine-binding protein]Side 1 = ADP + phosphate + polyamineSide 2 + [polyamine-binding protein]Side 1.</text>
        <dbReference type="EC" id="7.6.2.11"/>
    </reaction>
</comment>
<dbReference type="Proteomes" id="UP000069697">
    <property type="component" value="Unassembled WGS sequence"/>
</dbReference>
<comment type="similarity">
    <text evidence="7">Belongs to the ABC transporter superfamily. Spermidine/putrescine importer (TC 3.A.1.11.1) family.</text>
</comment>
<keyword evidence="4 7" id="KW-0067">ATP-binding</keyword>
<evidence type="ECO:0000256" key="2">
    <source>
        <dbReference type="ARBA" id="ARBA00022475"/>
    </source>
</evidence>
<dbReference type="SUPFAM" id="SSF50331">
    <property type="entry name" value="MOP-like"/>
    <property type="match status" value="1"/>
</dbReference>
<comment type="caution">
    <text evidence="9">The sequence shown here is derived from an EMBL/GenBank/DDBJ whole genome shotgun (WGS) entry which is preliminary data.</text>
</comment>
<comment type="function">
    <text evidence="7">Part of the ABC transporter complex PotABCD involved in spermidine/putrescine import. Responsible for energy coupling to the transport system.</text>
</comment>
<dbReference type="Gene3D" id="3.40.50.300">
    <property type="entry name" value="P-loop containing nucleotide triphosphate hydrolases"/>
    <property type="match status" value="1"/>
</dbReference>
<dbReference type="RefSeq" id="WP_062834784.1">
    <property type="nucleotide sequence ID" value="NZ_BCNV01000001.1"/>
</dbReference>
<dbReference type="EC" id="7.6.2.11" evidence="7"/>
<evidence type="ECO:0000256" key="4">
    <source>
        <dbReference type="ARBA" id="ARBA00022840"/>
    </source>
</evidence>
<evidence type="ECO:0000256" key="5">
    <source>
        <dbReference type="ARBA" id="ARBA00022967"/>
    </source>
</evidence>
<dbReference type="InterPro" id="IPR027417">
    <property type="entry name" value="P-loop_NTPase"/>
</dbReference>
<gene>
    <name evidence="7" type="primary">potA</name>
    <name evidence="9" type="ORF">PAHA3_2276</name>
</gene>
<dbReference type="InterPro" id="IPR050093">
    <property type="entry name" value="ABC_SmlMolc_Importer"/>
</dbReference>
<dbReference type="InterPro" id="IPR008995">
    <property type="entry name" value="Mo/tungstate-bd_C_term_dom"/>
</dbReference>
<evidence type="ECO:0000256" key="3">
    <source>
        <dbReference type="ARBA" id="ARBA00022741"/>
    </source>
</evidence>
<dbReference type="FunFam" id="3.40.50.300:FF:000133">
    <property type="entry name" value="Spermidine/putrescine import ATP-binding protein PotA"/>
    <property type="match status" value="1"/>
</dbReference>
<feature type="domain" description="ABC transporter" evidence="8">
    <location>
        <begin position="10"/>
        <end position="240"/>
    </location>
</feature>
<dbReference type="Pfam" id="PF08402">
    <property type="entry name" value="TOBE_2"/>
    <property type="match status" value="1"/>
</dbReference>
<dbReference type="SMART" id="SM00382">
    <property type="entry name" value="AAA"/>
    <property type="match status" value="1"/>
</dbReference>
<dbReference type="SUPFAM" id="SSF52540">
    <property type="entry name" value="P-loop containing nucleoside triphosphate hydrolases"/>
    <property type="match status" value="1"/>
</dbReference>
<dbReference type="InterPro" id="IPR013611">
    <property type="entry name" value="Transp-assoc_OB_typ2"/>
</dbReference>
<dbReference type="GO" id="GO:0016887">
    <property type="term" value="F:ATP hydrolysis activity"/>
    <property type="evidence" value="ECO:0007669"/>
    <property type="project" value="InterPro"/>
</dbReference>
<reference evidence="9 10" key="1">
    <citation type="journal article" date="2016" name="Genome Announc.">
        <title>Draft Genome Sequence of Paenibacillus amylolyticus Heshi-A3, Isolated from Fermented Rice Bran in a Japanese Fermented Seafood Dish.</title>
        <authorList>
            <person name="Akuzawa S."/>
            <person name="Nagaoka J."/>
            <person name="Kanekatsu M."/>
            <person name="Kubota E."/>
            <person name="Ohtake R."/>
            <person name="Suzuki T."/>
            <person name="Kanesaki Y."/>
        </authorList>
    </citation>
    <scope>NUCLEOTIDE SEQUENCE [LARGE SCALE GENOMIC DNA]</scope>
    <source>
        <strain evidence="9 10">Heshi-A3</strain>
    </source>
</reference>
<dbReference type="GO" id="GO:0043190">
    <property type="term" value="C:ATP-binding cassette (ABC) transporter complex"/>
    <property type="evidence" value="ECO:0007669"/>
    <property type="project" value="InterPro"/>
</dbReference>
<dbReference type="InterPro" id="IPR017871">
    <property type="entry name" value="ABC_transporter-like_CS"/>
</dbReference>